<accession>A0ABY7T8A0</accession>
<protein>
    <submittedName>
        <fullName evidence="2">Uncharacterized protein</fullName>
    </submittedName>
</protein>
<feature type="transmembrane region" description="Helical" evidence="1">
    <location>
        <begin position="19"/>
        <end position="40"/>
    </location>
</feature>
<reference evidence="2 3" key="1">
    <citation type="submission" date="2023-02" db="EMBL/GenBank/DDBJ databases">
        <title>Genome sequence of Mucilaginibacter jinjuensis strain KACC 16571.</title>
        <authorList>
            <person name="Kim S."/>
            <person name="Heo J."/>
            <person name="Kwon S.-W."/>
        </authorList>
    </citation>
    <scope>NUCLEOTIDE SEQUENCE [LARGE SCALE GENOMIC DNA]</scope>
    <source>
        <strain evidence="2 3">KACC 16571</strain>
    </source>
</reference>
<organism evidence="2 3">
    <name type="scientific">Mucilaginibacter jinjuensis</name>
    <dbReference type="NCBI Taxonomy" id="1176721"/>
    <lineage>
        <taxon>Bacteria</taxon>
        <taxon>Pseudomonadati</taxon>
        <taxon>Bacteroidota</taxon>
        <taxon>Sphingobacteriia</taxon>
        <taxon>Sphingobacteriales</taxon>
        <taxon>Sphingobacteriaceae</taxon>
        <taxon>Mucilaginibacter</taxon>
    </lineage>
</organism>
<evidence type="ECO:0000313" key="3">
    <source>
        <dbReference type="Proteomes" id="UP001216139"/>
    </source>
</evidence>
<evidence type="ECO:0000313" key="2">
    <source>
        <dbReference type="EMBL" id="WCT12111.1"/>
    </source>
</evidence>
<feature type="transmembrane region" description="Helical" evidence="1">
    <location>
        <begin position="90"/>
        <end position="108"/>
    </location>
</feature>
<keyword evidence="3" id="KW-1185">Reference proteome</keyword>
<gene>
    <name evidence="2" type="ORF">PQO05_25630</name>
</gene>
<dbReference type="Proteomes" id="UP001216139">
    <property type="component" value="Chromosome"/>
</dbReference>
<feature type="transmembrane region" description="Helical" evidence="1">
    <location>
        <begin position="52"/>
        <end position="70"/>
    </location>
</feature>
<dbReference type="RefSeq" id="WP_273630355.1">
    <property type="nucleotide sequence ID" value="NZ_CP117167.1"/>
</dbReference>
<name>A0ABY7T8A0_9SPHI</name>
<keyword evidence="1" id="KW-0812">Transmembrane</keyword>
<keyword evidence="1" id="KW-0472">Membrane</keyword>
<keyword evidence="1" id="KW-1133">Transmembrane helix</keyword>
<evidence type="ECO:0000256" key="1">
    <source>
        <dbReference type="SAM" id="Phobius"/>
    </source>
</evidence>
<dbReference type="EMBL" id="CP117167">
    <property type="protein sequence ID" value="WCT12111.1"/>
    <property type="molecule type" value="Genomic_DNA"/>
</dbReference>
<sequence length="187" mass="20941">MAQSLYKTVSETSPVNKRIYISCMVVMGAGIISLASYGTYYAHGIVNNIQFLLLYASAGLLLALLLILIIRSKQPDVFTIPSLKNGVCGYLIIGLGLLVPSVACYVNYKYADPAVIYHIFKVENKNISTSKGRSYYHVFLHYDQIDKHININKWVYQTLKLGDNVKGGVRHGALGYDFVTFYDLELQ</sequence>
<proteinExistence type="predicted"/>